<dbReference type="KEGG" id="shun:DWB77_00255"/>
<evidence type="ECO:0000256" key="4">
    <source>
        <dbReference type="ARBA" id="ARBA00022989"/>
    </source>
</evidence>
<dbReference type="Gene3D" id="1.20.1250.20">
    <property type="entry name" value="MFS general substrate transporter like domains"/>
    <property type="match status" value="1"/>
</dbReference>
<evidence type="ECO:0000256" key="3">
    <source>
        <dbReference type="ARBA" id="ARBA00022692"/>
    </source>
</evidence>
<dbReference type="RefSeq" id="WP_246033336.1">
    <property type="nucleotide sequence ID" value="NZ_CP032698.1"/>
</dbReference>
<dbReference type="EMBL" id="CP032698">
    <property type="protein sequence ID" value="AYG78148.1"/>
    <property type="molecule type" value="Genomic_DNA"/>
</dbReference>
<accession>A0A387HBZ4</accession>
<dbReference type="GO" id="GO:0046677">
    <property type="term" value="P:response to antibiotic"/>
    <property type="evidence" value="ECO:0007669"/>
    <property type="project" value="UniProtKB-KW"/>
</dbReference>
<dbReference type="GO" id="GO:0016020">
    <property type="term" value="C:membrane"/>
    <property type="evidence" value="ECO:0007669"/>
    <property type="project" value="UniProtKB-SubCell"/>
</dbReference>
<keyword evidence="3 7" id="KW-0812">Transmembrane</keyword>
<evidence type="ECO:0000256" key="7">
    <source>
        <dbReference type="SAM" id="Phobius"/>
    </source>
</evidence>
<proteinExistence type="predicted"/>
<name>A0A387HBZ4_9ACTN</name>
<sequence length="223" mass="23586">MYLLRAETERTGIKSPSGILAALSVSNQVISVFGPTLGGVLIGLGGWHLIFAINVPLSLACLVLGALRLPKRVRAGHENVAPPSADVPGMLLFAGSLTAFMLFLTSPGRTHWYLPVIGAFAGGVFVRRELACGGPFIDLRVLSGNTPLLATYARQLLAYTVSYAFMYGYSQWLQEGRGLGPERAGLLLLPMSLMAIGVTVLTGHHAQVRGKLFVGGSAQLIGV</sequence>
<dbReference type="AlphaFoldDB" id="A0A387HBZ4"/>
<dbReference type="InterPro" id="IPR011701">
    <property type="entry name" value="MFS"/>
</dbReference>
<keyword evidence="4 7" id="KW-1133">Transmembrane helix</keyword>
<feature type="transmembrane region" description="Helical" evidence="7">
    <location>
        <begin position="20"/>
        <end position="42"/>
    </location>
</feature>
<feature type="transmembrane region" description="Helical" evidence="7">
    <location>
        <begin position="87"/>
        <end position="106"/>
    </location>
</feature>
<keyword evidence="2" id="KW-0813">Transport</keyword>
<evidence type="ECO:0000313" key="9">
    <source>
        <dbReference type="Proteomes" id="UP000271554"/>
    </source>
</evidence>
<evidence type="ECO:0000256" key="2">
    <source>
        <dbReference type="ARBA" id="ARBA00022448"/>
    </source>
</evidence>
<feature type="transmembrane region" description="Helical" evidence="7">
    <location>
        <begin position="184"/>
        <end position="203"/>
    </location>
</feature>
<protein>
    <submittedName>
        <fullName evidence="8">Antiseptic resistance protein</fullName>
    </submittedName>
</protein>
<evidence type="ECO:0000256" key="1">
    <source>
        <dbReference type="ARBA" id="ARBA00004141"/>
    </source>
</evidence>
<dbReference type="Pfam" id="PF07690">
    <property type="entry name" value="MFS_1"/>
    <property type="match status" value="1"/>
</dbReference>
<keyword evidence="9" id="KW-1185">Reference proteome</keyword>
<gene>
    <name evidence="8" type="primary">qacA_1</name>
    <name evidence="8" type="ORF">DWB77_00255</name>
</gene>
<dbReference type="InterPro" id="IPR036259">
    <property type="entry name" value="MFS_trans_sf"/>
</dbReference>
<reference evidence="8 9" key="1">
    <citation type="submission" date="2018-10" db="EMBL/GenBank/DDBJ databases">
        <title>Relationship between Morphology and Antimicrobial Activity in Streptomyces.</title>
        <authorList>
            <person name="Kang H.J."/>
            <person name="Kim S.B."/>
        </authorList>
    </citation>
    <scope>NUCLEOTIDE SEQUENCE [LARGE SCALE GENOMIC DNA]</scope>
    <source>
        <strain evidence="8 9">BH38</strain>
    </source>
</reference>
<keyword evidence="5 7" id="KW-0472">Membrane</keyword>
<dbReference type="PANTHER" id="PTHR42718">
    <property type="entry name" value="MAJOR FACILITATOR SUPERFAMILY MULTIDRUG TRANSPORTER MFSC"/>
    <property type="match status" value="1"/>
</dbReference>
<keyword evidence="6" id="KW-0046">Antibiotic resistance</keyword>
<dbReference type="PANTHER" id="PTHR42718:SF9">
    <property type="entry name" value="MAJOR FACILITATOR SUPERFAMILY MULTIDRUG TRANSPORTER MFSC"/>
    <property type="match status" value="1"/>
</dbReference>
<evidence type="ECO:0000256" key="5">
    <source>
        <dbReference type="ARBA" id="ARBA00023136"/>
    </source>
</evidence>
<organism evidence="8 9">
    <name type="scientific">Streptomyces hundungensis</name>
    <dbReference type="NCBI Taxonomy" id="1077946"/>
    <lineage>
        <taxon>Bacteria</taxon>
        <taxon>Bacillati</taxon>
        <taxon>Actinomycetota</taxon>
        <taxon>Actinomycetes</taxon>
        <taxon>Kitasatosporales</taxon>
        <taxon>Streptomycetaceae</taxon>
        <taxon>Streptomyces</taxon>
    </lineage>
</organism>
<dbReference type="Proteomes" id="UP000271554">
    <property type="component" value="Chromosome"/>
</dbReference>
<feature type="transmembrane region" description="Helical" evidence="7">
    <location>
        <begin position="48"/>
        <end position="67"/>
    </location>
</feature>
<feature type="transmembrane region" description="Helical" evidence="7">
    <location>
        <begin position="151"/>
        <end position="172"/>
    </location>
</feature>
<dbReference type="SUPFAM" id="SSF103473">
    <property type="entry name" value="MFS general substrate transporter"/>
    <property type="match status" value="1"/>
</dbReference>
<comment type="subcellular location">
    <subcellularLocation>
        <location evidence="1">Membrane</location>
        <topology evidence="1">Multi-pass membrane protein</topology>
    </subcellularLocation>
</comment>
<dbReference type="GO" id="GO:0022857">
    <property type="term" value="F:transmembrane transporter activity"/>
    <property type="evidence" value="ECO:0007669"/>
    <property type="project" value="InterPro"/>
</dbReference>
<evidence type="ECO:0000313" key="8">
    <source>
        <dbReference type="EMBL" id="AYG78148.1"/>
    </source>
</evidence>
<evidence type="ECO:0000256" key="6">
    <source>
        <dbReference type="ARBA" id="ARBA00023251"/>
    </source>
</evidence>